<proteinExistence type="predicted"/>
<protein>
    <submittedName>
        <fullName evidence="1">Uncharacterized protein</fullName>
    </submittedName>
</protein>
<comment type="caution">
    <text evidence="1">The sequence shown here is derived from an EMBL/GenBank/DDBJ whole genome shotgun (WGS) entry which is preliminary data.</text>
</comment>
<organism evidence="1 2">
    <name type="scientific">Tetraparma gracilis</name>
    <dbReference type="NCBI Taxonomy" id="2962635"/>
    <lineage>
        <taxon>Eukaryota</taxon>
        <taxon>Sar</taxon>
        <taxon>Stramenopiles</taxon>
        <taxon>Ochrophyta</taxon>
        <taxon>Bolidophyceae</taxon>
        <taxon>Parmales</taxon>
        <taxon>Triparmaceae</taxon>
        <taxon>Tetraparma</taxon>
    </lineage>
</organism>
<accession>A0ABQ6MZ43</accession>
<gene>
    <name evidence="1" type="ORF">TeGR_g8329</name>
</gene>
<dbReference type="Proteomes" id="UP001165060">
    <property type="component" value="Unassembled WGS sequence"/>
</dbReference>
<dbReference type="EMBL" id="BRYB01004779">
    <property type="protein sequence ID" value="GMI36669.1"/>
    <property type="molecule type" value="Genomic_DNA"/>
</dbReference>
<sequence length="93" mass="10319">PPPPPPSCACSYHENVSSSHTVVQKVTGGSLSYGEVQDLGATHKTIAFQNEETVMRLRKEGSIAPWPGMVIGFGHKEKKPEDAKLRLKFRMKW</sequence>
<keyword evidence="2" id="KW-1185">Reference proteome</keyword>
<name>A0ABQ6MZ43_9STRA</name>
<evidence type="ECO:0000313" key="2">
    <source>
        <dbReference type="Proteomes" id="UP001165060"/>
    </source>
</evidence>
<evidence type="ECO:0000313" key="1">
    <source>
        <dbReference type="EMBL" id="GMI36669.1"/>
    </source>
</evidence>
<feature type="non-terminal residue" evidence="1">
    <location>
        <position position="1"/>
    </location>
</feature>
<reference evidence="1 2" key="1">
    <citation type="journal article" date="2023" name="Commun. Biol.">
        <title>Genome analysis of Parmales, the sister group of diatoms, reveals the evolutionary specialization of diatoms from phago-mixotrophs to photoautotrophs.</title>
        <authorList>
            <person name="Ban H."/>
            <person name="Sato S."/>
            <person name="Yoshikawa S."/>
            <person name="Yamada K."/>
            <person name="Nakamura Y."/>
            <person name="Ichinomiya M."/>
            <person name="Sato N."/>
            <person name="Blanc-Mathieu R."/>
            <person name="Endo H."/>
            <person name="Kuwata A."/>
            <person name="Ogata H."/>
        </authorList>
    </citation>
    <scope>NUCLEOTIDE SEQUENCE [LARGE SCALE GENOMIC DNA]</scope>
</reference>